<keyword evidence="3" id="KW-1185">Reference proteome</keyword>
<dbReference type="RefSeq" id="WP_344892135.1">
    <property type="nucleotide sequence ID" value="NZ_BAAAWD010000006.1"/>
</dbReference>
<name>A0ABP6KCB1_9ACTN</name>
<comment type="caution">
    <text evidence="2">The sequence shown here is derived from an EMBL/GenBank/DDBJ whole genome shotgun (WGS) entry which is preliminary data.</text>
</comment>
<gene>
    <name evidence="2" type="ORF">GCM10017559_22080</name>
</gene>
<dbReference type="EMBL" id="BAAAWD010000006">
    <property type="protein sequence ID" value="GAA3000701.1"/>
    <property type="molecule type" value="Genomic_DNA"/>
</dbReference>
<sequence>MNTDLPEDLQRQRLQEHLESMITRTGKATSWRDAASSLRGLVNHEGHVPIRTRLSIEDLDFLEGAREELLDFATLGVRLLDLHQPRDAGGITSDAAHPILRCRSCMWRWPCPTFRAMVESLGTTRRLTSFQHVEPDTDGECAQMTLMVSVRPDGEVTSAPAANGSGTGGDRGALDLGIGSGPGSANGSGSGNGTVSRSESGSGFASGSGTEAGSGPGFEAGGGSGGVDGPGSGSGDAGDTGFGSGGT</sequence>
<reference evidence="3" key="1">
    <citation type="journal article" date="2019" name="Int. J. Syst. Evol. Microbiol.">
        <title>The Global Catalogue of Microorganisms (GCM) 10K type strain sequencing project: providing services to taxonomists for standard genome sequencing and annotation.</title>
        <authorList>
            <consortium name="The Broad Institute Genomics Platform"/>
            <consortium name="The Broad Institute Genome Sequencing Center for Infectious Disease"/>
            <person name="Wu L."/>
            <person name="Ma J."/>
        </authorList>
    </citation>
    <scope>NUCLEOTIDE SEQUENCE [LARGE SCALE GENOMIC DNA]</scope>
    <source>
        <strain evidence="3">JCM 3106</strain>
    </source>
</reference>
<evidence type="ECO:0000256" key="1">
    <source>
        <dbReference type="SAM" id="MobiDB-lite"/>
    </source>
</evidence>
<evidence type="ECO:0000313" key="3">
    <source>
        <dbReference type="Proteomes" id="UP001499930"/>
    </source>
</evidence>
<feature type="compositionally biased region" description="Low complexity" evidence="1">
    <location>
        <begin position="193"/>
        <end position="203"/>
    </location>
</feature>
<organism evidence="2 3">
    <name type="scientific">Streptosporangium longisporum</name>
    <dbReference type="NCBI Taxonomy" id="46187"/>
    <lineage>
        <taxon>Bacteria</taxon>
        <taxon>Bacillati</taxon>
        <taxon>Actinomycetota</taxon>
        <taxon>Actinomycetes</taxon>
        <taxon>Streptosporangiales</taxon>
        <taxon>Streptosporangiaceae</taxon>
        <taxon>Streptosporangium</taxon>
    </lineage>
</organism>
<evidence type="ECO:0000313" key="2">
    <source>
        <dbReference type="EMBL" id="GAA3000701.1"/>
    </source>
</evidence>
<proteinExistence type="predicted"/>
<feature type="compositionally biased region" description="Gly residues" evidence="1">
    <location>
        <begin position="178"/>
        <end position="192"/>
    </location>
</feature>
<accession>A0ABP6KCB1</accession>
<feature type="compositionally biased region" description="Gly residues" evidence="1">
    <location>
        <begin position="204"/>
        <end position="247"/>
    </location>
</feature>
<feature type="region of interest" description="Disordered" evidence="1">
    <location>
        <begin position="155"/>
        <end position="247"/>
    </location>
</feature>
<protein>
    <submittedName>
        <fullName evidence="2">Uncharacterized protein</fullName>
    </submittedName>
</protein>
<dbReference type="Proteomes" id="UP001499930">
    <property type="component" value="Unassembled WGS sequence"/>
</dbReference>